<dbReference type="Proteomes" id="UP000011761">
    <property type="component" value="Unassembled WGS sequence"/>
</dbReference>
<name>M2N6C5_BAUPA</name>
<dbReference type="HOGENOM" id="CLU_144330_0_0_1"/>
<organism evidence="2 3">
    <name type="scientific">Baudoinia panamericana (strain UAMH 10762)</name>
    <name type="common">Angels' share fungus</name>
    <name type="synonym">Baudoinia compniacensis (strain UAMH 10762)</name>
    <dbReference type="NCBI Taxonomy" id="717646"/>
    <lineage>
        <taxon>Eukaryota</taxon>
        <taxon>Fungi</taxon>
        <taxon>Dikarya</taxon>
        <taxon>Ascomycota</taxon>
        <taxon>Pezizomycotina</taxon>
        <taxon>Dothideomycetes</taxon>
        <taxon>Dothideomycetidae</taxon>
        <taxon>Mycosphaerellales</taxon>
        <taxon>Teratosphaeriaceae</taxon>
        <taxon>Baudoinia</taxon>
    </lineage>
</organism>
<dbReference type="AlphaFoldDB" id="M2N6C5"/>
<dbReference type="OrthoDB" id="440424at2759"/>
<reference evidence="2 3" key="1">
    <citation type="journal article" date="2012" name="PLoS Pathog.">
        <title>Diverse lifestyles and strategies of plant pathogenesis encoded in the genomes of eighteen Dothideomycetes fungi.</title>
        <authorList>
            <person name="Ohm R.A."/>
            <person name="Feau N."/>
            <person name="Henrissat B."/>
            <person name="Schoch C.L."/>
            <person name="Horwitz B.A."/>
            <person name="Barry K.W."/>
            <person name="Condon B.J."/>
            <person name="Copeland A.C."/>
            <person name="Dhillon B."/>
            <person name="Glaser F."/>
            <person name="Hesse C.N."/>
            <person name="Kosti I."/>
            <person name="LaButti K."/>
            <person name="Lindquist E.A."/>
            <person name="Lucas S."/>
            <person name="Salamov A.A."/>
            <person name="Bradshaw R.E."/>
            <person name="Ciuffetti L."/>
            <person name="Hamelin R.C."/>
            <person name="Kema G.H.J."/>
            <person name="Lawrence C."/>
            <person name="Scott J.A."/>
            <person name="Spatafora J.W."/>
            <person name="Turgeon B.G."/>
            <person name="de Wit P.J.G.M."/>
            <person name="Zhong S."/>
            <person name="Goodwin S.B."/>
            <person name="Grigoriev I.V."/>
        </authorList>
    </citation>
    <scope>NUCLEOTIDE SEQUENCE [LARGE SCALE GENOMIC DNA]</scope>
    <source>
        <strain evidence="2 3">UAMH 10762</strain>
    </source>
</reference>
<accession>M2N6C5</accession>
<keyword evidence="1" id="KW-0472">Membrane</keyword>
<feature type="transmembrane region" description="Helical" evidence="1">
    <location>
        <begin position="111"/>
        <end position="130"/>
    </location>
</feature>
<dbReference type="EMBL" id="KB445558">
    <property type="protein sequence ID" value="EMC94589.1"/>
    <property type="molecule type" value="Genomic_DNA"/>
</dbReference>
<keyword evidence="1" id="KW-1133">Transmembrane helix</keyword>
<dbReference type="KEGG" id="bcom:BAUCODRAFT_25751"/>
<dbReference type="OMA" id="AWYQASF"/>
<feature type="transmembrane region" description="Helical" evidence="1">
    <location>
        <begin position="50"/>
        <end position="71"/>
    </location>
</feature>
<dbReference type="Gene3D" id="6.10.110.10">
    <property type="match status" value="1"/>
</dbReference>
<keyword evidence="1" id="KW-0812">Transmembrane</keyword>
<evidence type="ECO:0000313" key="3">
    <source>
        <dbReference type="Proteomes" id="UP000011761"/>
    </source>
</evidence>
<dbReference type="eggNOG" id="ENOG502S79J">
    <property type="taxonomic scope" value="Eukaryota"/>
</dbReference>
<evidence type="ECO:0000313" key="2">
    <source>
        <dbReference type="EMBL" id="EMC94589.1"/>
    </source>
</evidence>
<protein>
    <submittedName>
        <fullName evidence="2">Uncharacterized protein</fullName>
    </submittedName>
</protein>
<gene>
    <name evidence="2" type="ORF">BAUCODRAFT_25751</name>
</gene>
<keyword evidence="3" id="KW-1185">Reference proteome</keyword>
<evidence type="ECO:0000256" key="1">
    <source>
        <dbReference type="SAM" id="Phobius"/>
    </source>
</evidence>
<proteinExistence type="predicted"/>
<sequence>MDHAARAAFKGAKKCFGHLVQGLENVSWGELPNHTKNHIGKDPGMTSLQVILVVVALTPGVVATPLLYTLGFSGLGPLAGSAAAAFQSTFGTIAGFSTLQSAAMAGYGAPVANAAISGMTAGSALFAELLEKRTVG</sequence>
<dbReference type="InterPro" id="IPR038213">
    <property type="entry name" value="IFI6/IFI27-like_sf"/>
</dbReference>
<dbReference type="RefSeq" id="XP_007677960.1">
    <property type="nucleotide sequence ID" value="XM_007679770.1"/>
</dbReference>
<dbReference type="GeneID" id="19110335"/>